<evidence type="ECO:0000313" key="6">
    <source>
        <dbReference type="EMBL" id="WQD81197.1"/>
    </source>
</evidence>
<dbReference type="NCBIfam" id="NF000849">
    <property type="entry name" value="PRK00075.1-1"/>
    <property type="match status" value="1"/>
</dbReference>
<keyword evidence="7" id="KW-1185">Reference proteome</keyword>
<gene>
    <name evidence="5" type="primary">cbiD</name>
    <name evidence="6" type="ORF">U0042_28405</name>
</gene>
<evidence type="ECO:0000256" key="1">
    <source>
        <dbReference type="ARBA" id="ARBA00022573"/>
    </source>
</evidence>
<dbReference type="GO" id="GO:0008168">
    <property type="term" value="F:methyltransferase activity"/>
    <property type="evidence" value="ECO:0007669"/>
    <property type="project" value="UniProtKB-KW"/>
</dbReference>
<keyword evidence="4 5" id="KW-0949">S-adenosyl-L-methionine</keyword>
<dbReference type="PIRSF" id="PIRSF026782">
    <property type="entry name" value="CbiD"/>
    <property type="match status" value="1"/>
</dbReference>
<keyword evidence="3 5" id="KW-0808">Transferase</keyword>
<dbReference type="Gene3D" id="3.30.2110.10">
    <property type="entry name" value="CbiD-like"/>
    <property type="match status" value="1"/>
</dbReference>
<dbReference type="EC" id="2.1.1.195" evidence="5"/>
<dbReference type="PANTHER" id="PTHR35863:SF1">
    <property type="entry name" value="COBALT-PRECORRIN-5B C(1)-METHYLTRANSFERASE"/>
    <property type="match status" value="1"/>
</dbReference>
<dbReference type="InterPro" id="IPR002748">
    <property type="entry name" value="CbiD"/>
</dbReference>
<keyword evidence="2 5" id="KW-0489">Methyltransferase</keyword>
<dbReference type="InterPro" id="IPR036074">
    <property type="entry name" value="CbiD_sf"/>
</dbReference>
<dbReference type="Pfam" id="PF01888">
    <property type="entry name" value="CbiD"/>
    <property type="match status" value="1"/>
</dbReference>
<reference evidence="6 7" key="1">
    <citation type="submission" date="2023-12" db="EMBL/GenBank/DDBJ databases">
        <title>Genome sequencing and assembly of bacterial species from a model synthetic community.</title>
        <authorList>
            <person name="Hogle S.L."/>
        </authorList>
    </citation>
    <scope>NUCLEOTIDE SEQUENCE [LARGE SCALE GENOMIC DNA]</scope>
    <source>
        <strain evidence="6 7">HAMBI 2494</strain>
    </source>
</reference>
<dbReference type="PANTHER" id="PTHR35863">
    <property type="entry name" value="COBALT-PRECORRIN-5B C(1)-METHYLTRANSFERASE"/>
    <property type="match status" value="1"/>
</dbReference>
<name>A0ABZ0WUV1_9BURK</name>
<evidence type="ECO:0000256" key="5">
    <source>
        <dbReference type="HAMAP-Rule" id="MF_00787"/>
    </source>
</evidence>
<dbReference type="HAMAP" id="MF_00787">
    <property type="entry name" value="CbiD"/>
    <property type="match status" value="1"/>
</dbReference>
<evidence type="ECO:0000256" key="2">
    <source>
        <dbReference type="ARBA" id="ARBA00022603"/>
    </source>
</evidence>
<dbReference type="NCBIfam" id="TIGR00312">
    <property type="entry name" value="cbiD"/>
    <property type="match status" value="1"/>
</dbReference>
<dbReference type="SUPFAM" id="SSF111342">
    <property type="entry name" value="CbiD-like"/>
    <property type="match status" value="1"/>
</dbReference>
<evidence type="ECO:0000256" key="3">
    <source>
        <dbReference type="ARBA" id="ARBA00022679"/>
    </source>
</evidence>
<sequence length="367" mass="38322">MRDETHEAPRPLRSGYTTGSCATATSLAAARLLLAGEASEVSEIVLPKGQHVQMKLTYCRFVNGRDGADGAEAATVKDAGDDPDVTHGAVVFARVRSSEAPGVRFHAAPGVGTVTRAGLVVPVGEPAINPVPRQMMRDHLAQLAAQYRYTGGFEVAIGVEGGEALALKTMNPRLGIVGGLSILGTTGIVRPFSCSAYIASIHQGIDVARANGIAHLAACTGNASEDAMRRRYGLPDMALIEMGDFAGAVLKHLRRAPVARLSVCGGFGKLSKLAAGHLDLHSRQSSIDLPLLAQWAAAHGASDELQAAMRAANTSQQALALAQAQGIALGDIVCREALRVARGIVPPDVAVEMFAVDREGRFVGEAR</sequence>
<comment type="catalytic activity">
    <reaction evidence="5">
        <text>Co-precorrin-5B + S-adenosyl-L-methionine = Co-precorrin-6A + S-adenosyl-L-homocysteine</text>
        <dbReference type="Rhea" id="RHEA:26285"/>
        <dbReference type="ChEBI" id="CHEBI:57856"/>
        <dbReference type="ChEBI" id="CHEBI:59789"/>
        <dbReference type="ChEBI" id="CHEBI:60063"/>
        <dbReference type="ChEBI" id="CHEBI:60064"/>
        <dbReference type="EC" id="2.1.1.195"/>
    </reaction>
</comment>
<protein>
    <recommendedName>
        <fullName evidence="5">Cobalt-precorrin-5B C(1)-methyltransferase</fullName>
        <ecNumber evidence="5">2.1.1.195</ecNumber>
    </recommendedName>
    <alternativeName>
        <fullName evidence="5">Cobalt-precorrin-6A synthase</fullName>
    </alternativeName>
</protein>
<dbReference type="RefSeq" id="WP_114814797.1">
    <property type="nucleotide sequence ID" value="NZ_CP139965.1"/>
</dbReference>
<proteinExistence type="inferred from homology"/>
<keyword evidence="1 5" id="KW-0169">Cobalamin biosynthesis</keyword>
<dbReference type="Proteomes" id="UP001325479">
    <property type="component" value="Chromosome"/>
</dbReference>
<dbReference type="GO" id="GO:0032259">
    <property type="term" value="P:methylation"/>
    <property type="evidence" value="ECO:0007669"/>
    <property type="project" value="UniProtKB-KW"/>
</dbReference>
<comment type="pathway">
    <text evidence="5">Cofactor biosynthesis; adenosylcobalamin biosynthesis; cob(II)yrinate a,c-diamide from sirohydrochlorin (anaerobic route): step 6/10.</text>
</comment>
<dbReference type="EMBL" id="CP139965">
    <property type="protein sequence ID" value="WQD81197.1"/>
    <property type="molecule type" value="Genomic_DNA"/>
</dbReference>
<accession>A0ABZ0WUV1</accession>
<evidence type="ECO:0000313" key="7">
    <source>
        <dbReference type="Proteomes" id="UP001325479"/>
    </source>
</evidence>
<organism evidence="6 7">
    <name type="scientific">Paraburkholderia kururiensis</name>
    <dbReference type="NCBI Taxonomy" id="984307"/>
    <lineage>
        <taxon>Bacteria</taxon>
        <taxon>Pseudomonadati</taxon>
        <taxon>Pseudomonadota</taxon>
        <taxon>Betaproteobacteria</taxon>
        <taxon>Burkholderiales</taxon>
        <taxon>Burkholderiaceae</taxon>
        <taxon>Paraburkholderia</taxon>
    </lineage>
</organism>
<comment type="function">
    <text evidence="5">Catalyzes the methylation of C-1 in cobalt-precorrin-5B to form cobalt-precorrin-6A.</text>
</comment>
<evidence type="ECO:0000256" key="4">
    <source>
        <dbReference type="ARBA" id="ARBA00022691"/>
    </source>
</evidence>
<comment type="similarity">
    <text evidence="5">Belongs to the CbiD family.</text>
</comment>